<evidence type="ECO:0000313" key="1">
    <source>
        <dbReference type="EMBL" id="MBP2333339.1"/>
    </source>
</evidence>
<gene>
    <name evidence="1" type="ORF">JOF33_002038</name>
</gene>
<proteinExistence type="predicted"/>
<dbReference type="Proteomes" id="UP001519305">
    <property type="component" value="Unassembled WGS sequence"/>
</dbReference>
<keyword evidence="2" id="KW-1185">Reference proteome</keyword>
<protein>
    <recommendedName>
        <fullName evidence="3">Transposase</fullName>
    </recommendedName>
</protein>
<sequence length="138" mass="15022">MSTCTASGCTARAAARGLCTKHLGLDSAGKKPARPTVVFVDELPPHTKGKHVSPVDVDAAETLRDQPGKWGRFPVEARWPDAGEIPERKLRSRICNAASTIRRSRGAWRGGVWEAETRGTELFVRFIGPDLGERGVFV</sequence>
<evidence type="ECO:0000313" key="2">
    <source>
        <dbReference type="Proteomes" id="UP001519305"/>
    </source>
</evidence>
<reference evidence="1 2" key="1">
    <citation type="submission" date="2021-03" db="EMBL/GenBank/DDBJ databases">
        <title>Sequencing the genomes of 1000 actinobacteria strains.</title>
        <authorList>
            <person name="Klenk H.-P."/>
        </authorList>
    </citation>
    <scope>NUCLEOTIDE SEQUENCE [LARGE SCALE GENOMIC DNA]</scope>
    <source>
        <strain evidence="1 2">DSM 44506</strain>
    </source>
</reference>
<organism evidence="1 2">
    <name type="scientific">Corynebacterium freneyi</name>
    <dbReference type="NCBI Taxonomy" id="134034"/>
    <lineage>
        <taxon>Bacteria</taxon>
        <taxon>Bacillati</taxon>
        <taxon>Actinomycetota</taxon>
        <taxon>Actinomycetes</taxon>
        <taxon>Mycobacteriales</taxon>
        <taxon>Corynebacteriaceae</taxon>
        <taxon>Corynebacterium</taxon>
    </lineage>
</organism>
<dbReference type="EMBL" id="JAGINY010000001">
    <property type="protein sequence ID" value="MBP2333339.1"/>
    <property type="molecule type" value="Genomic_DNA"/>
</dbReference>
<accession>A0ABS4U9X7</accession>
<dbReference type="RefSeq" id="WP_209654003.1">
    <property type="nucleotide sequence ID" value="NZ_CP047357.1"/>
</dbReference>
<evidence type="ECO:0008006" key="3">
    <source>
        <dbReference type="Google" id="ProtNLM"/>
    </source>
</evidence>
<comment type="caution">
    <text evidence="1">The sequence shown here is derived from an EMBL/GenBank/DDBJ whole genome shotgun (WGS) entry which is preliminary data.</text>
</comment>
<name>A0ABS4U9X7_9CORY</name>